<dbReference type="RefSeq" id="WP_344618585.1">
    <property type="nucleotide sequence ID" value="NZ_BAAARV010000086.1"/>
</dbReference>
<dbReference type="InterPro" id="IPR057326">
    <property type="entry name" value="KR_dom"/>
</dbReference>
<proteinExistence type="inferred from homology"/>
<comment type="similarity">
    <text evidence="1">Belongs to the short-chain dehydrogenases/reductases (SDR) family.</text>
</comment>
<evidence type="ECO:0000256" key="3">
    <source>
        <dbReference type="ARBA" id="ARBA00023027"/>
    </source>
</evidence>
<comment type="caution">
    <text evidence="5">The sequence shown here is derived from an EMBL/GenBank/DDBJ whole genome shotgun (WGS) entry which is preliminary data.</text>
</comment>
<name>A0ABP5UGX5_9ACTN</name>
<reference evidence="6" key="1">
    <citation type="journal article" date="2019" name="Int. J. Syst. Evol. Microbiol.">
        <title>The Global Catalogue of Microorganisms (GCM) 10K type strain sequencing project: providing services to taxonomists for standard genome sequencing and annotation.</title>
        <authorList>
            <consortium name="The Broad Institute Genomics Platform"/>
            <consortium name="The Broad Institute Genome Sequencing Center for Infectious Disease"/>
            <person name="Wu L."/>
            <person name="Ma J."/>
        </authorList>
    </citation>
    <scope>NUCLEOTIDE SEQUENCE [LARGE SCALE GENOMIC DNA]</scope>
    <source>
        <strain evidence="6">JCM 3272</strain>
    </source>
</reference>
<dbReference type="SMART" id="SM00822">
    <property type="entry name" value="PKS_KR"/>
    <property type="match status" value="1"/>
</dbReference>
<dbReference type="CDD" id="cd05233">
    <property type="entry name" value="SDR_c"/>
    <property type="match status" value="1"/>
</dbReference>
<evidence type="ECO:0000313" key="5">
    <source>
        <dbReference type="EMBL" id="GAA2380372.1"/>
    </source>
</evidence>
<feature type="domain" description="Ketoreductase" evidence="4">
    <location>
        <begin position="4"/>
        <end position="184"/>
    </location>
</feature>
<dbReference type="Proteomes" id="UP001501444">
    <property type="component" value="Unassembled WGS sequence"/>
</dbReference>
<dbReference type="InterPro" id="IPR020904">
    <property type="entry name" value="Sc_DH/Rdtase_CS"/>
</dbReference>
<dbReference type="PANTHER" id="PTHR24321:SF8">
    <property type="entry name" value="ESTRADIOL 17-BETA-DEHYDROGENASE 8-RELATED"/>
    <property type="match status" value="1"/>
</dbReference>
<evidence type="ECO:0000313" key="6">
    <source>
        <dbReference type="Proteomes" id="UP001501444"/>
    </source>
</evidence>
<dbReference type="SUPFAM" id="SSF51735">
    <property type="entry name" value="NAD(P)-binding Rossmann-fold domains"/>
    <property type="match status" value="1"/>
</dbReference>
<dbReference type="PRINTS" id="PR00080">
    <property type="entry name" value="SDRFAMILY"/>
</dbReference>
<keyword evidence="6" id="KW-1185">Reference proteome</keyword>
<evidence type="ECO:0000256" key="1">
    <source>
        <dbReference type="ARBA" id="ARBA00006484"/>
    </source>
</evidence>
<gene>
    <name evidence="5" type="ORF">GCM10010170_087590</name>
</gene>
<accession>A0ABP5UGX5</accession>
<dbReference type="Gene3D" id="3.40.50.720">
    <property type="entry name" value="NAD(P)-binding Rossmann-like Domain"/>
    <property type="match status" value="1"/>
</dbReference>
<organism evidence="5 6">
    <name type="scientific">Dactylosporangium salmoneum</name>
    <dbReference type="NCBI Taxonomy" id="53361"/>
    <lineage>
        <taxon>Bacteria</taxon>
        <taxon>Bacillati</taxon>
        <taxon>Actinomycetota</taxon>
        <taxon>Actinomycetes</taxon>
        <taxon>Micromonosporales</taxon>
        <taxon>Micromonosporaceae</taxon>
        <taxon>Dactylosporangium</taxon>
    </lineage>
</organism>
<dbReference type="PROSITE" id="PS00061">
    <property type="entry name" value="ADH_SHORT"/>
    <property type="match status" value="1"/>
</dbReference>
<sequence length="249" mass="25894">MTTPVVLITGALTGIGRATALAYAERHAALVVTGRHDDAGRELVADLRDAGGRAEYVHADVRNDAEVGRLVDDIVEHYGRLDVAVNNAGTEGHVGRIEEQTPQSYAEIFDTNVLGTMLSLKHELRVMRPRHSGSIVNVSSVAGHAGLAGAGVYAASKHAVEGLTKSVALESADDGIRVNAVAPGPTRTAMLDRYVGAAGTTETDFAAQVPMGRLGTPDEIADAVLFLGSDQARFVTGQVVTVDGGMTAA</sequence>
<evidence type="ECO:0000256" key="2">
    <source>
        <dbReference type="ARBA" id="ARBA00023002"/>
    </source>
</evidence>
<evidence type="ECO:0000259" key="4">
    <source>
        <dbReference type="SMART" id="SM00822"/>
    </source>
</evidence>
<dbReference type="PANTHER" id="PTHR24321">
    <property type="entry name" value="DEHYDROGENASES, SHORT CHAIN"/>
    <property type="match status" value="1"/>
</dbReference>
<keyword evidence="2" id="KW-0560">Oxidoreductase</keyword>
<keyword evidence="3" id="KW-0520">NAD</keyword>
<dbReference type="InterPro" id="IPR036291">
    <property type="entry name" value="NAD(P)-bd_dom_sf"/>
</dbReference>
<dbReference type="EMBL" id="BAAARV010000086">
    <property type="protein sequence ID" value="GAA2380372.1"/>
    <property type="molecule type" value="Genomic_DNA"/>
</dbReference>
<dbReference type="Pfam" id="PF13561">
    <property type="entry name" value="adh_short_C2"/>
    <property type="match status" value="1"/>
</dbReference>
<dbReference type="InterPro" id="IPR002347">
    <property type="entry name" value="SDR_fam"/>
</dbReference>
<dbReference type="NCBIfam" id="NF005559">
    <property type="entry name" value="PRK07231.1"/>
    <property type="match status" value="1"/>
</dbReference>
<dbReference type="PRINTS" id="PR00081">
    <property type="entry name" value="GDHRDH"/>
</dbReference>
<protein>
    <submittedName>
        <fullName evidence="5">SDR family oxidoreductase</fullName>
    </submittedName>
</protein>